<dbReference type="Gene3D" id="3.40.630.30">
    <property type="match status" value="1"/>
</dbReference>
<dbReference type="OrthoDB" id="64477at2759"/>
<evidence type="ECO:0000259" key="2">
    <source>
        <dbReference type="PROSITE" id="PS51186"/>
    </source>
</evidence>
<reference evidence="4" key="1">
    <citation type="journal article" date="2012" name="Proc. Natl. Acad. Sci. U.S.A.">
        <title>Genome sequence of the button mushroom Agaricus bisporus reveals mechanisms governing adaptation to a humic-rich ecological niche.</title>
        <authorList>
            <person name="Morin E."/>
            <person name="Kohler A."/>
            <person name="Baker A.R."/>
            <person name="Foulongne-Oriol M."/>
            <person name="Lombard V."/>
            <person name="Nagy L.G."/>
            <person name="Ohm R.A."/>
            <person name="Patyshakuliyeva A."/>
            <person name="Brun A."/>
            <person name="Aerts A.L."/>
            <person name="Bailey A.M."/>
            <person name="Billette C."/>
            <person name="Coutinho P.M."/>
            <person name="Deakin G."/>
            <person name="Doddapaneni H."/>
            <person name="Floudas D."/>
            <person name="Grimwood J."/>
            <person name="Hilden K."/>
            <person name="Kuees U."/>
            <person name="LaButti K.M."/>
            <person name="Lapidus A."/>
            <person name="Lindquist E.A."/>
            <person name="Lucas S.M."/>
            <person name="Murat C."/>
            <person name="Riley R.W."/>
            <person name="Salamov A.A."/>
            <person name="Schmutz J."/>
            <person name="Subramanian V."/>
            <person name="Woesten H.A.B."/>
            <person name="Xu J."/>
            <person name="Eastwood D.C."/>
            <person name="Foster G.D."/>
            <person name="Sonnenberg A.S."/>
            <person name="Cullen D."/>
            <person name="de Vries R.P."/>
            <person name="Lundell T."/>
            <person name="Hibbett D.S."/>
            <person name="Henrissat B."/>
            <person name="Burton K.S."/>
            <person name="Kerrigan R.W."/>
            <person name="Challen M.P."/>
            <person name="Grigoriev I.V."/>
            <person name="Martin F."/>
        </authorList>
    </citation>
    <scope>NUCLEOTIDE SEQUENCE [LARGE SCALE GENOMIC DNA]</scope>
    <source>
        <strain evidence="4">JB137-S8 / ATCC MYA-4627 / FGSC 10392</strain>
    </source>
</reference>
<proteinExistence type="predicted"/>
<dbReference type="GO" id="GO:0016747">
    <property type="term" value="F:acyltransferase activity, transferring groups other than amino-acyl groups"/>
    <property type="evidence" value="ECO:0007669"/>
    <property type="project" value="InterPro"/>
</dbReference>
<protein>
    <recommendedName>
        <fullName evidence="2">N-acetyltransferase domain-containing protein</fullName>
    </recommendedName>
</protein>
<gene>
    <name evidence="3" type="ORF">AGABI1DRAFT_116248</name>
</gene>
<dbReference type="HOGENOM" id="CLU_563782_0_0_1"/>
<dbReference type="SUPFAM" id="SSF55729">
    <property type="entry name" value="Acyl-CoA N-acyltransferases (Nat)"/>
    <property type="match status" value="1"/>
</dbReference>
<dbReference type="EMBL" id="JH971410">
    <property type="protein sequence ID" value="EKM75635.1"/>
    <property type="molecule type" value="Genomic_DNA"/>
</dbReference>
<accession>K5XM66</accession>
<feature type="region of interest" description="Disordered" evidence="1">
    <location>
        <begin position="382"/>
        <end position="407"/>
    </location>
</feature>
<dbReference type="GeneID" id="18825022"/>
<organism evidence="3 4">
    <name type="scientific">Agaricus bisporus var. burnettii (strain JB137-S8 / ATCC MYA-4627 / FGSC 10392)</name>
    <name type="common">White button mushroom</name>
    <dbReference type="NCBI Taxonomy" id="597362"/>
    <lineage>
        <taxon>Eukaryota</taxon>
        <taxon>Fungi</taxon>
        <taxon>Dikarya</taxon>
        <taxon>Basidiomycota</taxon>
        <taxon>Agaricomycotina</taxon>
        <taxon>Agaricomycetes</taxon>
        <taxon>Agaricomycetidae</taxon>
        <taxon>Agaricales</taxon>
        <taxon>Agaricineae</taxon>
        <taxon>Agaricaceae</taxon>
        <taxon>Agaricus</taxon>
    </lineage>
</organism>
<dbReference type="Proteomes" id="UP000008493">
    <property type="component" value="Unassembled WGS sequence"/>
</dbReference>
<dbReference type="KEGG" id="abp:AGABI1DRAFT116248"/>
<dbReference type="RefSeq" id="XP_007333700.1">
    <property type="nucleotide sequence ID" value="XM_007333638.1"/>
</dbReference>
<dbReference type="InParanoid" id="K5XM66"/>
<sequence>MSRNVYLTRGLVGRDQDIDLFEQVFEESQVVTVETANPRLDLISFAQGCSDFWVINTGDSVSNAVMVQEPPLLPNNCLGLHPTPGLTPPHEVALMHAGHESITDGAHLEESLMECPDTRYGVEDTASPQPIDRNAAYPSLDAYRPSEDKNIAGFVYLLPSSRSPDALHFEEYNVGIILRPYWRGLGVAEEAMRLALDVVFARHNVHRVQARLIDCYENDRAFAFFTRMGFSHEGTRRQAFFSPLTSEWKDVTTLALLATDWLLYIRGRRNDFRPTPKSELLWDSLFKRHQKEREELLRWHERNLCRNASLETIREGIVPPVPVPIRSDTEITLLGVSGNPERPKRKLFEIEYGDASDSDALTSEYGSERENEYTKVVEDNPPKRFRSRWDEPHDTMPRIDGANRGEEAEVHAEGSPGCIVIPPVITVPSSMDQLHKIPESSNSRGSSVLSVPSSESESETEIEEGYASLSAESSTWELVESGDILGA</sequence>
<dbReference type="InterPro" id="IPR016181">
    <property type="entry name" value="Acyl_CoA_acyltransferase"/>
</dbReference>
<dbReference type="OMA" id="HAGHESI"/>
<feature type="compositionally biased region" description="Low complexity" evidence="1">
    <location>
        <begin position="439"/>
        <end position="455"/>
    </location>
</feature>
<dbReference type="AlphaFoldDB" id="K5XM66"/>
<feature type="region of interest" description="Disordered" evidence="1">
    <location>
        <begin position="435"/>
        <end position="473"/>
    </location>
</feature>
<dbReference type="InterPro" id="IPR000182">
    <property type="entry name" value="GNAT_dom"/>
</dbReference>
<name>K5XM66_AGABU</name>
<keyword evidence="4" id="KW-1185">Reference proteome</keyword>
<dbReference type="Pfam" id="PF00583">
    <property type="entry name" value="Acetyltransf_1"/>
    <property type="match status" value="1"/>
</dbReference>
<feature type="domain" description="N-acetyltransferase" evidence="2">
    <location>
        <begin position="92"/>
        <end position="252"/>
    </location>
</feature>
<dbReference type="eggNOG" id="ENOG502STB6">
    <property type="taxonomic scope" value="Eukaryota"/>
</dbReference>
<evidence type="ECO:0000256" key="1">
    <source>
        <dbReference type="SAM" id="MobiDB-lite"/>
    </source>
</evidence>
<evidence type="ECO:0000313" key="3">
    <source>
        <dbReference type="EMBL" id="EKM75635.1"/>
    </source>
</evidence>
<dbReference type="PROSITE" id="PS51186">
    <property type="entry name" value="GNAT"/>
    <property type="match status" value="1"/>
</dbReference>
<evidence type="ECO:0000313" key="4">
    <source>
        <dbReference type="Proteomes" id="UP000008493"/>
    </source>
</evidence>